<dbReference type="Proteomes" id="UP000051086">
    <property type="component" value="Unassembled WGS sequence"/>
</dbReference>
<gene>
    <name evidence="2" type="ORF">TL5118_03701</name>
    <name evidence="3" type="ORF">TL5120_02941</name>
</gene>
<dbReference type="Proteomes" id="UP000051887">
    <property type="component" value="Unassembled WGS sequence"/>
</dbReference>
<proteinExistence type="predicted"/>
<feature type="signal peptide" evidence="1">
    <location>
        <begin position="1"/>
        <end position="26"/>
    </location>
</feature>
<accession>A0A0P1FW41</accession>
<reference evidence="3 5" key="1">
    <citation type="submission" date="2015-09" db="EMBL/GenBank/DDBJ databases">
        <authorList>
            <consortium name="Swine Surveillance"/>
        </authorList>
    </citation>
    <scope>NUCLEOTIDE SEQUENCE [LARGE SCALE GENOMIC DNA]</scope>
    <source>
        <strain evidence="3 5">5120</strain>
    </source>
</reference>
<dbReference type="SUPFAM" id="SSF52833">
    <property type="entry name" value="Thioredoxin-like"/>
    <property type="match status" value="1"/>
</dbReference>
<evidence type="ECO:0000313" key="4">
    <source>
        <dbReference type="Proteomes" id="UP000051086"/>
    </source>
</evidence>
<feature type="chain" id="PRO_5009792554" description="Thioredoxin-related protein" evidence="1">
    <location>
        <begin position="27"/>
        <end position="128"/>
    </location>
</feature>
<evidence type="ECO:0008006" key="6">
    <source>
        <dbReference type="Google" id="ProtNLM"/>
    </source>
</evidence>
<dbReference type="AlphaFoldDB" id="A0A0P1FW41"/>
<sequence length="128" mass="14321">MLQPLRQRFAIAATLLASTFTSPLWAAELFMVETPGCHYCIQWKEEIGPIYPKTAAGQFAPLQQIDIDDPLPDGLSFARKVVYTPTFVLVEEGQEIGRIEGYPGEDFFWGLLEMMLKAKTDFATESGT</sequence>
<reference evidence="2 4" key="2">
    <citation type="submission" date="2015-09" db="EMBL/GenBank/DDBJ databases">
        <authorList>
            <person name="Rodrigo-Torres L."/>
            <person name="Arahal D.R."/>
        </authorList>
    </citation>
    <scope>NUCLEOTIDE SEQUENCE [LARGE SCALE GENOMIC DNA]</scope>
    <source>
        <strain evidence="2 4">CECT 5118</strain>
    </source>
</reference>
<evidence type="ECO:0000256" key="1">
    <source>
        <dbReference type="SAM" id="SignalP"/>
    </source>
</evidence>
<evidence type="ECO:0000313" key="3">
    <source>
        <dbReference type="EMBL" id="CUH73134.1"/>
    </source>
</evidence>
<name>A0A0P1FW41_9RHOB</name>
<protein>
    <recommendedName>
        <fullName evidence="6">Thioredoxin-related protein</fullName>
    </recommendedName>
</protein>
<organism evidence="3 5">
    <name type="scientific">Thalassovita autumnalis</name>
    <dbReference type="NCBI Taxonomy" id="2072972"/>
    <lineage>
        <taxon>Bacteria</taxon>
        <taxon>Pseudomonadati</taxon>
        <taxon>Pseudomonadota</taxon>
        <taxon>Alphaproteobacteria</taxon>
        <taxon>Rhodobacterales</taxon>
        <taxon>Roseobacteraceae</taxon>
        <taxon>Thalassovita</taxon>
    </lineage>
</organism>
<dbReference type="EMBL" id="CYSB01000040">
    <property type="protein sequence ID" value="CUH69731.1"/>
    <property type="molecule type" value="Genomic_DNA"/>
</dbReference>
<evidence type="ECO:0000313" key="2">
    <source>
        <dbReference type="EMBL" id="CUH69731.1"/>
    </source>
</evidence>
<dbReference type="EMBL" id="CYSC01000035">
    <property type="protein sequence ID" value="CUH73134.1"/>
    <property type="molecule type" value="Genomic_DNA"/>
</dbReference>
<dbReference type="Gene3D" id="3.40.30.10">
    <property type="entry name" value="Glutaredoxin"/>
    <property type="match status" value="1"/>
</dbReference>
<dbReference type="InterPro" id="IPR036249">
    <property type="entry name" value="Thioredoxin-like_sf"/>
</dbReference>
<evidence type="ECO:0000313" key="5">
    <source>
        <dbReference type="Proteomes" id="UP000051887"/>
    </source>
</evidence>
<keyword evidence="4" id="KW-1185">Reference proteome</keyword>
<keyword evidence="1" id="KW-0732">Signal</keyword>
<dbReference type="RefSeq" id="WP_058244284.1">
    <property type="nucleotide sequence ID" value="NZ_CYSB01000040.1"/>
</dbReference>